<dbReference type="EMBL" id="JASMQC010000037">
    <property type="protein sequence ID" value="KAK1930803.1"/>
    <property type="molecule type" value="Genomic_DNA"/>
</dbReference>
<dbReference type="Proteomes" id="UP001259832">
    <property type="component" value="Unassembled WGS sequence"/>
</dbReference>
<accession>A0AAD9LBT8</accession>
<evidence type="ECO:0000256" key="1">
    <source>
        <dbReference type="SAM" id="SignalP"/>
    </source>
</evidence>
<gene>
    <name evidence="2" type="ORF">P3T76_013760</name>
</gene>
<comment type="caution">
    <text evidence="2">The sequence shown here is derived from an EMBL/GenBank/DDBJ whole genome shotgun (WGS) entry which is preliminary data.</text>
</comment>
<dbReference type="SUPFAM" id="SSF53474">
    <property type="entry name" value="alpha/beta-Hydrolases"/>
    <property type="match status" value="1"/>
</dbReference>
<feature type="chain" id="PRO_5042276097" description="GPI inositol-deacylase" evidence="1">
    <location>
        <begin position="25"/>
        <end position="533"/>
    </location>
</feature>
<dbReference type="PANTHER" id="PTHR22538:SF1">
    <property type="entry name" value="VWFD DOMAIN-CONTAINING PROTEIN"/>
    <property type="match status" value="1"/>
</dbReference>
<dbReference type="InterPro" id="IPR029058">
    <property type="entry name" value="AB_hydrolase_fold"/>
</dbReference>
<evidence type="ECO:0008006" key="4">
    <source>
        <dbReference type="Google" id="ProtNLM"/>
    </source>
</evidence>
<evidence type="ECO:0000313" key="2">
    <source>
        <dbReference type="EMBL" id="KAK1930803.1"/>
    </source>
</evidence>
<protein>
    <recommendedName>
        <fullName evidence="4">GPI inositol-deacylase</fullName>
    </recommendedName>
</protein>
<sequence length="533" mass="57397">MVAPTKILAASAVVLLGLTQSSSAVKDLTIQKSLGDIPSVKLHVTFKRKSMNLHGQSEFDIFASPVVSDTGDAVLVHYNSYATFHDEDSEFTYTVVDGSAYLTTDALDVETVRCLPSSTLPFDKILPALNAATPIPSASIGDKSVKCDSGNLFKTTFAGVHYAICAEGEAGLTAYSSDLDIAVEYLNGPVSIEKPELTDQSKCEIVQKPIELTPTALALATGSEIPSSTSRKLKEEVHLAMQATQCQCKSTPRPCIFLHGLGNPNQEDLLQDTPELTRRKFGDIHGHAPCCSEIKYAVLNTVDAGWRNDTLQDLFCKHSLSMSSTSDVGAGIIDNTIVVTHSMGGLVMAHALAKGKCKFSETTSWVALSPPMTGSMAADFLMDVCSEETNDVAAGIFDVLGQCPMPKSRKDTIYQGGKYSTPSIDAAYVAAQQAYRENVAAAMCSDRFLGLLSSYQAGCVLAGTVVPHKSKKNDGLVEFQSCLGGLNEAIFGNHYLDRFYRPQLNHADTAFLTGEGLFKDSQKPHKWFECLEL</sequence>
<organism evidence="2 3">
    <name type="scientific">Phytophthora citrophthora</name>
    <dbReference type="NCBI Taxonomy" id="4793"/>
    <lineage>
        <taxon>Eukaryota</taxon>
        <taxon>Sar</taxon>
        <taxon>Stramenopiles</taxon>
        <taxon>Oomycota</taxon>
        <taxon>Peronosporomycetes</taxon>
        <taxon>Peronosporales</taxon>
        <taxon>Peronosporaceae</taxon>
        <taxon>Phytophthora</taxon>
    </lineage>
</organism>
<evidence type="ECO:0000313" key="3">
    <source>
        <dbReference type="Proteomes" id="UP001259832"/>
    </source>
</evidence>
<name>A0AAD9LBT8_9STRA</name>
<feature type="signal peptide" evidence="1">
    <location>
        <begin position="1"/>
        <end position="24"/>
    </location>
</feature>
<keyword evidence="1" id="KW-0732">Signal</keyword>
<reference evidence="2" key="1">
    <citation type="submission" date="2023-08" db="EMBL/GenBank/DDBJ databases">
        <title>Reference Genome Resource for the Citrus Pathogen Phytophthora citrophthora.</title>
        <authorList>
            <person name="Moller H."/>
            <person name="Coetzee B."/>
            <person name="Rose L.J."/>
            <person name="Van Niekerk J.M."/>
        </authorList>
    </citation>
    <scope>NUCLEOTIDE SEQUENCE</scope>
    <source>
        <strain evidence="2">STE-U-9442</strain>
    </source>
</reference>
<dbReference type="AlphaFoldDB" id="A0AAD9LBT8"/>
<keyword evidence="3" id="KW-1185">Reference proteome</keyword>
<proteinExistence type="predicted"/>
<dbReference type="Gene3D" id="3.40.50.1820">
    <property type="entry name" value="alpha/beta hydrolase"/>
    <property type="match status" value="1"/>
</dbReference>
<dbReference type="PANTHER" id="PTHR22538">
    <property type="entry name" value="CILIA- AND FLAGELLA-ASSOCIATED PROTEIN 74"/>
    <property type="match status" value="1"/>
</dbReference>